<feature type="transmembrane region" description="Helical" evidence="1">
    <location>
        <begin position="190"/>
        <end position="210"/>
    </location>
</feature>
<dbReference type="RefSeq" id="WP_109431265.1">
    <property type="nucleotide sequence ID" value="NZ_MPDK01000022.1"/>
</dbReference>
<dbReference type="AlphaFoldDB" id="A0A2U3D6N2"/>
<dbReference type="Proteomes" id="UP000245380">
    <property type="component" value="Unassembled WGS sequence"/>
</dbReference>
<proteinExistence type="predicted"/>
<keyword evidence="1" id="KW-1133">Transmembrane helix</keyword>
<comment type="caution">
    <text evidence="3">The sequence shown here is derived from an EMBL/GenBank/DDBJ whole genome shotgun (WGS) entry which is preliminary data.</text>
</comment>
<keyword evidence="1" id="KW-0472">Membrane</keyword>
<reference evidence="3 4" key="1">
    <citation type="submission" date="2016-11" db="EMBL/GenBank/DDBJ databases">
        <title>Comparative genomics of Acidibacillus ferroxidans species.</title>
        <authorList>
            <person name="Oliveira G."/>
            <person name="Nunes G."/>
            <person name="Oliveira R."/>
            <person name="Araujo F."/>
            <person name="Salim A."/>
            <person name="Scholte L."/>
            <person name="Morais D."/>
            <person name="Nancucheo I."/>
            <person name="Johnson D.B."/>
            <person name="Grail B."/>
            <person name="Bittencourt J."/>
            <person name="Valadares R."/>
        </authorList>
    </citation>
    <scope>NUCLEOTIDE SEQUENCE [LARGE SCALE GENOMIC DNA]</scope>
    <source>
        <strain evidence="3 4">Y002</strain>
    </source>
</reference>
<evidence type="ECO:0008006" key="5">
    <source>
        <dbReference type="Google" id="ProtNLM"/>
    </source>
</evidence>
<evidence type="ECO:0000256" key="1">
    <source>
        <dbReference type="SAM" id="Phobius"/>
    </source>
</evidence>
<evidence type="ECO:0000313" key="3">
    <source>
        <dbReference type="EMBL" id="PWI56937.1"/>
    </source>
</evidence>
<gene>
    <name evidence="3" type="ORF">BM613_11060</name>
</gene>
<evidence type="ECO:0000256" key="2">
    <source>
        <dbReference type="SAM" id="SignalP"/>
    </source>
</evidence>
<keyword evidence="4" id="KW-1185">Reference proteome</keyword>
<organism evidence="3 4">
    <name type="scientific">Sulfoacidibacillus thermotolerans</name>
    <name type="common">Acidibacillus sulfuroxidans</name>
    <dbReference type="NCBI Taxonomy" id="1765684"/>
    <lineage>
        <taxon>Bacteria</taxon>
        <taxon>Bacillati</taxon>
        <taxon>Bacillota</taxon>
        <taxon>Bacilli</taxon>
        <taxon>Bacillales</taxon>
        <taxon>Alicyclobacillaceae</taxon>
        <taxon>Sulfoacidibacillus</taxon>
    </lineage>
</organism>
<keyword evidence="1" id="KW-0812">Transmembrane</keyword>
<keyword evidence="2" id="KW-0732">Signal</keyword>
<accession>A0A2U3D6N2</accession>
<name>A0A2U3D6N2_SULT2</name>
<feature type="signal peptide" evidence="2">
    <location>
        <begin position="1"/>
        <end position="28"/>
    </location>
</feature>
<dbReference type="EMBL" id="MPDK01000022">
    <property type="protein sequence ID" value="PWI56937.1"/>
    <property type="molecule type" value="Genomic_DNA"/>
</dbReference>
<evidence type="ECO:0000313" key="4">
    <source>
        <dbReference type="Proteomes" id="UP000245380"/>
    </source>
</evidence>
<dbReference type="OrthoDB" id="32679at2"/>
<sequence length="215" mass="22479">MKTIKNRAFPIALASAAVTALSVAPAFASVVPDFTKLGFPHVVASTTVQMGQAATLQYGGLTVKIPQGAFAHTVKFELLEGPLSNFMSNAPSGQTPLVDFAFKVVNEQTHQLVGKFNKPVVIAYTDQTVNAKSEYWDITPTGKYMANPFAPVISGDTLKHGNAAAGVGWVITSPVTPITNTTQPVTGVPLADWLAVGAVLIAGGGLLIAFKRKAS</sequence>
<feature type="chain" id="PRO_5015415770" description="Gram-positive cocci surface proteins LPxTG domain-containing protein" evidence="2">
    <location>
        <begin position="29"/>
        <end position="215"/>
    </location>
</feature>
<protein>
    <recommendedName>
        <fullName evidence="5">Gram-positive cocci surface proteins LPxTG domain-containing protein</fullName>
    </recommendedName>
</protein>